<dbReference type="EMBL" id="DF820455">
    <property type="protein sequence ID" value="GAK49213.1"/>
    <property type="molecule type" value="Genomic_DNA"/>
</dbReference>
<dbReference type="STRING" id="1499966.U14_00431"/>
<dbReference type="PIRSF" id="PIRSF001434">
    <property type="entry name" value="CGS"/>
    <property type="match status" value="1"/>
</dbReference>
<dbReference type="GO" id="GO:0005737">
    <property type="term" value="C:cytoplasm"/>
    <property type="evidence" value="ECO:0007669"/>
    <property type="project" value="TreeGrafter"/>
</dbReference>
<dbReference type="SUPFAM" id="SSF53383">
    <property type="entry name" value="PLP-dependent transferases"/>
    <property type="match status" value="1"/>
</dbReference>
<gene>
    <name evidence="5" type="ORF">U14_00431</name>
</gene>
<dbReference type="GO" id="GO:0030170">
    <property type="term" value="F:pyridoxal phosphate binding"/>
    <property type="evidence" value="ECO:0007669"/>
    <property type="project" value="InterPro"/>
</dbReference>
<evidence type="ECO:0000313" key="6">
    <source>
        <dbReference type="Proteomes" id="UP000030700"/>
    </source>
</evidence>
<dbReference type="PROSITE" id="PS00868">
    <property type="entry name" value="CYS_MET_METAB_PP"/>
    <property type="match status" value="1"/>
</dbReference>
<keyword evidence="2 3" id="KW-0663">Pyridoxal phosphate</keyword>
<dbReference type="InterPro" id="IPR015424">
    <property type="entry name" value="PyrdxlP-dep_Trfase"/>
</dbReference>
<dbReference type="GO" id="GO:0016846">
    <property type="term" value="F:carbon-sulfur lyase activity"/>
    <property type="evidence" value="ECO:0007669"/>
    <property type="project" value="TreeGrafter"/>
</dbReference>
<reference evidence="5" key="1">
    <citation type="journal article" date="2015" name="PeerJ">
        <title>First genomic representation of candidate bacterial phylum KSB3 points to enhanced environmental sensing as a trigger of wastewater bulking.</title>
        <authorList>
            <person name="Sekiguchi Y."/>
            <person name="Ohashi A."/>
            <person name="Parks D.H."/>
            <person name="Yamauchi T."/>
            <person name="Tyson G.W."/>
            <person name="Hugenholtz P."/>
        </authorList>
    </citation>
    <scope>NUCLEOTIDE SEQUENCE [LARGE SCALE GENOMIC DNA]</scope>
</reference>
<comment type="similarity">
    <text evidence="4">Belongs to the trans-sulfuration enzymes family.</text>
</comment>
<dbReference type="AlphaFoldDB" id="A0A0S6VPY5"/>
<dbReference type="Gene3D" id="3.40.640.10">
    <property type="entry name" value="Type I PLP-dependent aspartate aminotransferase-like (Major domain)"/>
    <property type="match status" value="1"/>
</dbReference>
<dbReference type="InterPro" id="IPR015422">
    <property type="entry name" value="PyrdxlP-dep_Trfase_small"/>
</dbReference>
<name>A0A0S6VPY5_9BACT</name>
<evidence type="ECO:0000256" key="4">
    <source>
        <dbReference type="RuleBase" id="RU362118"/>
    </source>
</evidence>
<keyword evidence="6" id="KW-1185">Reference proteome</keyword>
<comment type="cofactor">
    <cofactor evidence="1 4">
        <name>pyridoxal 5'-phosphate</name>
        <dbReference type="ChEBI" id="CHEBI:597326"/>
    </cofactor>
</comment>
<evidence type="ECO:0000256" key="2">
    <source>
        <dbReference type="ARBA" id="ARBA00022898"/>
    </source>
</evidence>
<feature type="modified residue" description="N6-(pyridoxal phosphate)lysine" evidence="3">
    <location>
        <position position="198"/>
    </location>
</feature>
<dbReference type="InterPro" id="IPR000277">
    <property type="entry name" value="Cys/Met-Metab_PyrdxlP-dep_enz"/>
</dbReference>
<dbReference type="Gene3D" id="3.90.1150.10">
    <property type="entry name" value="Aspartate Aminotransferase, domain 1"/>
    <property type="match status" value="1"/>
</dbReference>
<dbReference type="Pfam" id="PF01053">
    <property type="entry name" value="Cys_Met_Meta_PP"/>
    <property type="match status" value="1"/>
</dbReference>
<accession>A0A0S6VPY5</accession>
<dbReference type="InterPro" id="IPR015421">
    <property type="entry name" value="PyrdxlP-dep_Trfase_major"/>
</dbReference>
<dbReference type="PANTHER" id="PTHR11808">
    <property type="entry name" value="TRANS-SULFURATION ENZYME FAMILY MEMBER"/>
    <property type="match status" value="1"/>
</dbReference>
<dbReference type="InterPro" id="IPR054542">
    <property type="entry name" value="Cys_met_metab_PP"/>
</dbReference>
<dbReference type="GO" id="GO:0019346">
    <property type="term" value="P:transsulfuration"/>
    <property type="evidence" value="ECO:0007669"/>
    <property type="project" value="InterPro"/>
</dbReference>
<evidence type="ECO:0000256" key="3">
    <source>
        <dbReference type="PIRSR" id="PIRSR001434-2"/>
    </source>
</evidence>
<dbReference type="HOGENOM" id="CLU_018986_2_0_0"/>
<evidence type="ECO:0000313" key="5">
    <source>
        <dbReference type="EMBL" id="GAK49213.1"/>
    </source>
</evidence>
<keyword evidence="5" id="KW-0456">Lyase</keyword>
<dbReference type="Proteomes" id="UP000030700">
    <property type="component" value="Unassembled WGS sequence"/>
</dbReference>
<proteinExistence type="inferred from homology"/>
<dbReference type="FunFam" id="3.40.640.10:FF:000046">
    <property type="entry name" value="Cystathionine gamma-lyase"/>
    <property type="match status" value="1"/>
</dbReference>
<evidence type="ECO:0000256" key="1">
    <source>
        <dbReference type="ARBA" id="ARBA00001933"/>
    </source>
</evidence>
<sequence length="378" mass="41585">MPVYRDSAFVFDSIEQCEQTFQAESANPQSGDALIYTRYGNPTVMEVEQQIAALEGSKWAVLNGSGMSAVDIALSLYHKADQTGTWLFFDEIYGGTKAYIAKVLEQRRGVRVKYFAPRTGQESYDLDEFARVLDEVRPTLLYFEPVSNPLLIVANGREIIRLAKERGIPVVIDNTFATPHLWRPLADGADIVLHSATKYLSGHGNITAGVVCGNDDALRQAAMAYRKYVGLILSPDDAYRLGTQLKTFDLRVAKQNENAFKLAQLLASHDKVQQVRFPGLPTHPTHQEARALFGGSDFGAMITFDLKGGRAACETFIAAIAGHVKFLTTLGDAQSILIHVPTVFTPERFPFPGMIRFSVGFEAYDTLEAAVLKALAAV</sequence>
<organism evidence="5">
    <name type="scientific">Candidatus Moduliflexus flocculans</name>
    <dbReference type="NCBI Taxonomy" id="1499966"/>
    <lineage>
        <taxon>Bacteria</taxon>
        <taxon>Candidatus Moduliflexota</taxon>
        <taxon>Candidatus Moduliflexia</taxon>
        <taxon>Candidatus Moduliflexales</taxon>
        <taxon>Candidatus Moduliflexaceae</taxon>
    </lineage>
</organism>
<protein>
    <submittedName>
        <fullName evidence="5">Methionine gamma-lyase</fullName>
    </submittedName>
</protein>